<accession>A0A8C3IB14</accession>
<dbReference type="Pfam" id="PF20846">
    <property type="entry name" value="PNMA_N"/>
    <property type="match status" value="1"/>
</dbReference>
<dbReference type="Proteomes" id="UP000694380">
    <property type="component" value="Unplaced"/>
</dbReference>
<dbReference type="Ensembl" id="ENSCPBT00000036287.1">
    <property type="protein sequence ID" value="ENSCPBP00000030824.1"/>
    <property type="gene ID" value="ENSCPBG00000021677.1"/>
</dbReference>
<organism evidence="2 3">
    <name type="scientific">Chrysemys picta bellii</name>
    <name type="common">Western painted turtle</name>
    <name type="synonym">Emys bellii</name>
    <dbReference type="NCBI Taxonomy" id="8478"/>
    <lineage>
        <taxon>Eukaryota</taxon>
        <taxon>Metazoa</taxon>
        <taxon>Chordata</taxon>
        <taxon>Craniata</taxon>
        <taxon>Vertebrata</taxon>
        <taxon>Euteleostomi</taxon>
        <taxon>Archelosauria</taxon>
        <taxon>Testudinata</taxon>
        <taxon>Testudines</taxon>
        <taxon>Cryptodira</taxon>
        <taxon>Durocryptodira</taxon>
        <taxon>Testudinoidea</taxon>
        <taxon>Emydidae</taxon>
        <taxon>Chrysemys</taxon>
    </lineage>
</organism>
<proteinExistence type="predicted"/>
<feature type="domain" description="Paraneoplastic antigen Ma-like N-terminal" evidence="1">
    <location>
        <begin position="5"/>
        <end position="96"/>
    </location>
</feature>
<evidence type="ECO:0000313" key="3">
    <source>
        <dbReference type="Proteomes" id="UP000694380"/>
    </source>
</evidence>
<reference evidence="2" key="1">
    <citation type="submission" date="2025-08" db="UniProtKB">
        <authorList>
            <consortium name="Ensembl"/>
        </authorList>
    </citation>
    <scope>IDENTIFICATION</scope>
</reference>
<evidence type="ECO:0000259" key="1">
    <source>
        <dbReference type="Pfam" id="PF20846"/>
    </source>
</evidence>
<protein>
    <recommendedName>
        <fullName evidence="1">Paraneoplastic antigen Ma-like N-terminal domain-containing protein</fullName>
    </recommendedName>
</protein>
<keyword evidence="3" id="KW-1185">Reference proteome</keyword>
<reference evidence="2" key="2">
    <citation type="submission" date="2025-09" db="UniProtKB">
        <authorList>
            <consortium name="Ensembl"/>
        </authorList>
    </citation>
    <scope>IDENTIFICATION</scope>
</reference>
<dbReference type="GO" id="GO:0005634">
    <property type="term" value="C:nucleus"/>
    <property type="evidence" value="ECO:0007669"/>
    <property type="project" value="TreeGrafter"/>
</dbReference>
<sequence length="125" mass="13789">YICIMAVYLLEDRCQGMNIDPKNCLLVTGMPEAFDEGSTESVLRAATDCLSQCKMRGCMFMREEGAFAVLCELPVAVDLLQVPSEIAVEDIVWKLIVTRSQSPPAPASDVEFLKKMSTFLGKDFG</sequence>
<dbReference type="PANTHER" id="PTHR23095">
    <property type="entry name" value="PARANEOPLASTIC ANTIGEN"/>
    <property type="match status" value="1"/>
</dbReference>
<dbReference type="PANTHER" id="PTHR23095:SF18">
    <property type="entry name" value="ZINC FINGER CCHC DOMAIN-CONTAINING PROTEIN 12"/>
    <property type="match status" value="1"/>
</dbReference>
<dbReference type="AlphaFoldDB" id="A0A8C3IB14"/>
<dbReference type="GeneTree" id="ENSGT00950000185049"/>
<evidence type="ECO:0000313" key="2">
    <source>
        <dbReference type="Ensembl" id="ENSCPBP00000030824.1"/>
    </source>
</evidence>
<name>A0A8C3IB14_CHRPI</name>
<dbReference type="InterPro" id="IPR048271">
    <property type="entry name" value="PNMA_N"/>
</dbReference>
<dbReference type="InterPro" id="IPR026523">
    <property type="entry name" value="PNMA"/>
</dbReference>